<keyword evidence="2" id="KW-1185">Reference proteome</keyword>
<proteinExistence type="predicted"/>
<dbReference type="EMBL" id="UZAL01000757">
    <property type="protein sequence ID" value="VDO72985.1"/>
    <property type="molecule type" value="Genomic_DNA"/>
</dbReference>
<dbReference type="Proteomes" id="UP000269396">
    <property type="component" value="Unassembled WGS sequence"/>
</dbReference>
<dbReference type="Gene3D" id="3.60.10.10">
    <property type="entry name" value="Endonuclease/exonuclease/phosphatase"/>
    <property type="match status" value="1"/>
</dbReference>
<gene>
    <name evidence="1" type="ORF">SMTD_LOCUS786</name>
</gene>
<dbReference type="STRING" id="31246.A0A183NFA0"/>
<evidence type="ECO:0000313" key="2">
    <source>
        <dbReference type="Proteomes" id="UP000269396"/>
    </source>
</evidence>
<protein>
    <submittedName>
        <fullName evidence="1">Uncharacterized protein</fullName>
    </submittedName>
</protein>
<dbReference type="AlphaFoldDB" id="A0A183NFA0"/>
<organism evidence="1 2">
    <name type="scientific">Schistosoma mattheei</name>
    <dbReference type="NCBI Taxonomy" id="31246"/>
    <lineage>
        <taxon>Eukaryota</taxon>
        <taxon>Metazoa</taxon>
        <taxon>Spiralia</taxon>
        <taxon>Lophotrochozoa</taxon>
        <taxon>Platyhelminthes</taxon>
        <taxon>Trematoda</taxon>
        <taxon>Digenea</taxon>
        <taxon>Strigeidida</taxon>
        <taxon>Schistosomatoidea</taxon>
        <taxon>Schistosomatidae</taxon>
        <taxon>Schistosoma</taxon>
    </lineage>
</organism>
<accession>A0A183NFA0</accession>
<evidence type="ECO:0000313" key="1">
    <source>
        <dbReference type="EMBL" id="VDO72985.1"/>
    </source>
</evidence>
<sequence>MLLYYDHEEKNTQHTQRVAVMLSKEARNTLVVWESHGSRIMKAPLETKKEGITMNIIECYAPTNDSNDDNKDQFYERLQSIVAKCSSLCISRPQHTQRKKQHPQIQHREHQPNHTSWRNYGKCEILHLPGKHHR</sequence>
<name>A0A183NFA0_9TREM</name>
<reference evidence="1 2" key="1">
    <citation type="submission" date="2018-11" db="EMBL/GenBank/DDBJ databases">
        <authorList>
            <consortium name="Pathogen Informatics"/>
        </authorList>
    </citation>
    <scope>NUCLEOTIDE SEQUENCE [LARGE SCALE GENOMIC DNA]</scope>
    <source>
        <strain>Denwood</strain>
        <strain evidence="2">Zambia</strain>
    </source>
</reference>
<dbReference type="InterPro" id="IPR036691">
    <property type="entry name" value="Endo/exonu/phosph_ase_sf"/>
</dbReference>